<feature type="compositionally biased region" description="Low complexity" evidence="6">
    <location>
        <begin position="579"/>
        <end position="589"/>
    </location>
</feature>
<dbReference type="AlphaFoldDB" id="A0AAV1HZZ0"/>
<evidence type="ECO:0000256" key="5">
    <source>
        <dbReference type="ARBA" id="ARBA00023242"/>
    </source>
</evidence>
<evidence type="ECO:0000256" key="4">
    <source>
        <dbReference type="ARBA" id="ARBA00023187"/>
    </source>
</evidence>
<evidence type="ECO:0000256" key="2">
    <source>
        <dbReference type="ARBA" id="ARBA00006076"/>
    </source>
</evidence>
<comment type="similarity">
    <text evidence="2">Belongs to the SNU66/SART1 family.</text>
</comment>
<dbReference type="GO" id="GO:0046540">
    <property type="term" value="C:U4/U6 x U5 tri-snRNP complex"/>
    <property type="evidence" value="ECO:0007669"/>
    <property type="project" value="InterPro"/>
</dbReference>
<feature type="region of interest" description="Disordered" evidence="6">
    <location>
        <begin position="399"/>
        <end position="427"/>
    </location>
</feature>
<feature type="compositionally biased region" description="Basic and acidic residues" evidence="6">
    <location>
        <begin position="1"/>
        <end position="30"/>
    </location>
</feature>
<gene>
    <name evidence="7" type="ORF">CVIRNUC_003896</name>
</gene>
<feature type="compositionally biased region" description="Basic and acidic residues" evidence="6">
    <location>
        <begin position="39"/>
        <end position="53"/>
    </location>
</feature>
<evidence type="ECO:0000313" key="8">
    <source>
        <dbReference type="Proteomes" id="UP001314263"/>
    </source>
</evidence>
<feature type="compositionally biased region" description="Basic and acidic residues" evidence="6">
    <location>
        <begin position="64"/>
        <end position="99"/>
    </location>
</feature>
<feature type="compositionally biased region" description="Basic and acidic residues" evidence="6">
    <location>
        <begin position="615"/>
        <end position="646"/>
    </location>
</feature>
<dbReference type="EMBL" id="CAUYUE010000005">
    <property type="protein sequence ID" value="CAK0771787.1"/>
    <property type="molecule type" value="Genomic_DNA"/>
</dbReference>
<feature type="region of interest" description="Disordered" evidence="6">
    <location>
        <begin position="935"/>
        <end position="957"/>
    </location>
</feature>
<feature type="region of interest" description="Disordered" evidence="6">
    <location>
        <begin position="615"/>
        <end position="735"/>
    </location>
</feature>
<feature type="compositionally biased region" description="Acidic residues" evidence="6">
    <location>
        <begin position="722"/>
        <end position="735"/>
    </location>
</feature>
<dbReference type="Pfam" id="PF19252">
    <property type="entry name" value="HIND"/>
    <property type="match status" value="1"/>
</dbReference>
<evidence type="ECO:0000256" key="1">
    <source>
        <dbReference type="ARBA" id="ARBA00004123"/>
    </source>
</evidence>
<sequence>MGRHEEDAELKRDKQERKHREKDRSRDKDKKSRHREKSSHRDEEERRHRDDSPAGRASGAAKLLDAHDAAEREQSTIDADGAAHMRTESPAGKDDDAGRSRHSHKSSRSDPSRRDRDRDADRGRRRDRTPERHRDRGRDRDRRQDRSPDAERERATSRVKDNSALPASGAPAERRSVERELERQSSPPMSAAARDAQPAPAVQESGGEVSMSIEETNKLRISLGLKPLAAENESDKQRKAQQEREALKAEGERAQKAAELAERVKAQKERRLKEEELRKIKTLGAAADDVDDVSAWINKSRALEEKAKAEARAKALKAAQALEEQDDEQLDSEDGDEDEGQALSNAKELAGMRVRHDADELGEGETMILTLADRNILDEHGEVDADKDELENALVIEQKKRDKARRAASKEEHIKPLFGEDGKRRTMLDKYDEEEDTGMDIDEAGAFSSEKAKQQAEIRAKLAAADSAAGAGAQPVYDGKGEYFTQDEMAAMFKPKKKKKKKALRKKEEEEPVDLSFLEAEAASAAAASASADHGSRAQRGAIAEAALEKREQDAAAKQARYQNALEKANYASLALKQEQEQAAAANAEAEAEDEEELQATLARARRAALAKAQKEEAEEKLSVDHVAEEAARRREAERRRAREDQGGEVLTEMAEYVKGVGRADDDDEAAKVKQETSYMGVDDVEEAQASKSAAELKQEAKDSARYGAWVEGDGANTDKDADMEEGEEAEEDPDEALIHEKAIGKGMAAALDLLKERGDLKAPLQWAGRTNDINEAQRLRNEGQLTDVYTGGRQDNHHAAAIERALTQRDEFGNIMTPKERFRNLCYNFHGKDPSKNKKDKRFRKVQEEQERKRRTMSAIGEDHALSRLAAVQEQSATPYLVLSGKVKPGQSSDPRSGIATVEKGALSLAPSLGGGESMTPLTGKRKVEAMLGIKRPAQNGASSMAPPPARKPKAG</sequence>
<dbReference type="PANTHER" id="PTHR14152">
    <property type="entry name" value="SQUAMOUS CELL CARCINOMA ANTIGEN RECOGNISED BY CYTOTOXIC T LYMPHOCYTES"/>
    <property type="match status" value="1"/>
</dbReference>
<comment type="subcellular location">
    <subcellularLocation>
        <location evidence="1">Nucleus</location>
    </subcellularLocation>
</comment>
<feature type="compositionally biased region" description="Low complexity" evidence="6">
    <location>
        <begin position="519"/>
        <end position="532"/>
    </location>
</feature>
<accession>A0AAV1HZZ0</accession>
<feature type="compositionally biased region" description="Acidic residues" evidence="6">
    <location>
        <begin position="323"/>
        <end position="340"/>
    </location>
</feature>
<feature type="region of interest" description="Disordered" evidence="6">
    <location>
        <begin position="310"/>
        <end position="351"/>
    </location>
</feature>
<feature type="region of interest" description="Disordered" evidence="6">
    <location>
        <begin position="1"/>
        <end position="213"/>
    </location>
</feature>
<feature type="compositionally biased region" description="Basic and acidic residues" evidence="6">
    <location>
        <begin position="233"/>
        <end position="271"/>
    </location>
</feature>
<keyword evidence="3" id="KW-0507">mRNA processing</keyword>
<dbReference type="Proteomes" id="UP001314263">
    <property type="component" value="Unassembled WGS sequence"/>
</dbReference>
<dbReference type="Pfam" id="PF03343">
    <property type="entry name" value="SART-1"/>
    <property type="match status" value="2"/>
</dbReference>
<comment type="caution">
    <text evidence="7">The sequence shown here is derived from an EMBL/GenBank/DDBJ whole genome shotgun (WGS) entry which is preliminary data.</text>
</comment>
<evidence type="ECO:0000313" key="7">
    <source>
        <dbReference type="EMBL" id="CAK0771787.1"/>
    </source>
</evidence>
<dbReference type="PANTHER" id="PTHR14152:SF5">
    <property type="entry name" value="U4_U6.U5 TRI-SNRNP-ASSOCIATED PROTEIN 1"/>
    <property type="match status" value="1"/>
</dbReference>
<feature type="compositionally biased region" description="Low complexity" evidence="6">
    <location>
        <begin position="188"/>
        <end position="201"/>
    </location>
</feature>
<feature type="compositionally biased region" description="Basic and acidic residues" evidence="6">
    <location>
        <begin position="695"/>
        <end position="705"/>
    </location>
</feature>
<reference evidence="7 8" key="1">
    <citation type="submission" date="2023-10" db="EMBL/GenBank/DDBJ databases">
        <authorList>
            <person name="Maclean D."/>
            <person name="Macfadyen A."/>
        </authorList>
    </citation>
    <scope>NUCLEOTIDE SEQUENCE [LARGE SCALE GENOMIC DNA]</scope>
</reference>
<name>A0AAV1HZZ0_9CHLO</name>
<feature type="compositionally biased region" description="Basic and acidic residues" evidence="6">
    <location>
        <begin position="408"/>
        <end position="427"/>
    </location>
</feature>
<feature type="region of interest" description="Disordered" evidence="6">
    <location>
        <begin position="494"/>
        <end position="544"/>
    </location>
</feature>
<protein>
    <submittedName>
        <fullName evidence="7">Uncharacterized protein</fullName>
    </submittedName>
</protein>
<feature type="region of interest" description="Disordered" evidence="6">
    <location>
        <begin position="228"/>
        <end position="271"/>
    </location>
</feature>
<feature type="region of interest" description="Disordered" evidence="6">
    <location>
        <begin position="834"/>
        <end position="857"/>
    </location>
</feature>
<evidence type="ECO:0000256" key="6">
    <source>
        <dbReference type="SAM" id="MobiDB-lite"/>
    </source>
</evidence>
<evidence type="ECO:0000256" key="3">
    <source>
        <dbReference type="ARBA" id="ARBA00022664"/>
    </source>
</evidence>
<feature type="compositionally biased region" description="Basic and acidic residues" evidence="6">
    <location>
        <begin position="107"/>
        <end position="161"/>
    </location>
</feature>
<feature type="region of interest" description="Disordered" evidence="6">
    <location>
        <begin position="579"/>
        <end position="599"/>
    </location>
</feature>
<feature type="compositionally biased region" description="Basic and acidic residues" evidence="6">
    <location>
        <begin position="172"/>
        <end position="183"/>
    </location>
</feature>
<organism evidence="7 8">
    <name type="scientific">Coccomyxa viridis</name>
    <dbReference type="NCBI Taxonomy" id="1274662"/>
    <lineage>
        <taxon>Eukaryota</taxon>
        <taxon>Viridiplantae</taxon>
        <taxon>Chlorophyta</taxon>
        <taxon>core chlorophytes</taxon>
        <taxon>Trebouxiophyceae</taxon>
        <taxon>Trebouxiophyceae incertae sedis</taxon>
        <taxon>Coccomyxaceae</taxon>
        <taxon>Coccomyxa</taxon>
    </lineage>
</organism>
<feature type="compositionally biased region" description="Basic residues" evidence="6">
    <location>
        <begin position="494"/>
        <end position="505"/>
    </location>
</feature>
<proteinExistence type="inferred from homology"/>
<dbReference type="InterPro" id="IPR005011">
    <property type="entry name" value="SNU66/SART1"/>
</dbReference>
<dbReference type="InterPro" id="IPR045347">
    <property type="entry name" value="HIND"/>
</dbReference>
<keyword evidence="5" id="KW-0539">Nucleus</keyword>
<dbReference type="GO" id="GO:0045292">
    <property type="term" value="P:mRNA cis splicing, via spliceosome"/>
    <property type="evidence" value="ECO:0007669"/>
    <property type="project" value="TreeGrafter"/>
</dbReference>
<keyword evidence="4" id="KW-0508">mRNA splicing</keyword>
<keyword evidence="8" id="KW-1185">Reference proteome</keyword>
<dbReference type="GO" id="GO:0000481">
    <property type="term" value="P:maturation of 5S rRNA"/>
    <property type="evidence" value="ECO:0007669"/>
    <property type="project" value="TreeGrafter"/>
</dbReference>